<evidence type="ECO:0000256" key="4">
    <source>
        <dbReference type="ARBA" id="ARBA00022840"/>
    </source>
</evidence>
<dbReference type="GO" id="GO:0008360">
    <property type="term" value="P:regulation of cell shape"/>
    <property type="evidence" value="ECO:0007669"/>
    <property type="project" value="UniProtKB-KW"/>
</dbReference>
<accession>A0A432WDS0</accession>
<keyword evidence="8 9" id="KW-0961">Cell wall biogenesis/degradation</keyword>
<dbReference type="InterPro" id="IPR013221">
    <property type="entry name" value="Mur_ligase_cen"/>
</dbReference>
<dbReference type="SUPFAM" id="SSF53244">
    <property type="entry name" value="MurD-like peptide ligases, peptide-binding domain"/>
    <property type="match status" value="1"/>
</dbReference>
<evidence type="ECO:0000256" key="3">
    <source>
        <dbReference type="ARBA" id="ARBA00022741"/>
    </source>
</evidence>
<keyword evidence="2 9" id="KW-0132">Cell division</keyword>
<dbReference type="EMBL" id="PIPO01000005">
    <property type="protein sequence ID" value="RUO31016.1"/>
    <property type="molecule type" value="Genomic_DNA"/>
</dbReference>
<reference evidence="13 14" key="1">
    <citation type="journal article" date="2011" name="Front. Microbiol.">
        <title>Genomic signatures of strain selection and enhancement in Bacillus atrophaeus var. globigii, a historical biowarfare simulant.</title>
        <authorList>
            <person name="Gibbons H.S."/>
            <person name="Broomall S.M."/>
            <person name="McNew L.A."/>
            <person name="Daligault H."/>
            <person name="Chapman C."/>
            <person name="Bruce D."/>
            <person name="Karavis M."/>
            <person name="Krepps M."/>
            <person name="McGregor P.A."/>
            <person name="Hong C."/>
            <person name="Park K.H."/>
            <person name="Akmal A."/>
            <person name="Feldman A."/>
            <person name="Lin J.S."/>
            <person name="Chang W.E."/>
            <person name="Higgs B.W."/>
            <person name="Demirev P."/>
            <person name="Lindquist J."/>
            <person name="Liem A."/>
            <person name="Fochler E."/>
            <person name="Read T.D."/>
            <person name="Tapia R."/>
            <person name="Johnson S."/>
            <person name="Bishop-Lilly K.A."/>
            <person name="Detter C."/>
            <person name="Han C."/>
            <person name="Sozhamannan S."/>
            <person name="Rosenzweig C.N."/>
            <person name="Skowronski E.W."/>
        </authorList>
    </citation>
    <scope>NUCLEOTIDE SEQUENCE [LARGE SCALE GENOMIC DNA]</scope>
    <source>
        <strain evidence="13 14">Y4G10-17</strain>
    </source>
</reference>
<dbReference type="EC" id="6.3.2.45" evidence="9"/>
<keyword evidence="14" id="KW-1185">Reference proteome</keyword>
<keyword evidence="7 9" id="KW-0131">Cell cycle</keyword>
<evidence type="ECO:0000313" key="13">
    <source>
        <dbReference type="EMBL" id="RUO31016.1"/>
    </source>
</evidence>
<dbReference type="InterPro" id="IPR036565">
    <property type="entry name" value="Mur-like_cat_sf"/>
</dbReference>
<comment type="caution">
    <text evidence="13">The sequence shown here is derived from an EMBL/GenBank/DDBJ whole genome shotgun (WGS) entry which is preliminary data.</text>
</comment>
<organism evidence="13 14">
    <name type="scientific">Aliidiomarina soli</name>
    <dbReference type="NCBI Taxonomy" id="1928574"/>
    <lineage>
        <taxon>Bacteria</taxon>
        <taxon>Pseudomonadati</taxon>
        <taxon>Pseudomonadota</taxon>
        <taxon>Gammaproteobacteria</taxon>
        <taxon>Alteromonadales</taxon>
        <taxon>Idiomarinaceae</taxon>
        <taxon>Aliidiomarina</taxon>
    </lineage>
</organism>
<dbReference type="InterPro" id="IPR004101">
    <property type="entry name" value="Mur_ligase_C"/>
</dbReference>
<dbReference type="HAMAP" id="MF_02020">
    <property type="entry name" value="Mpl"/>
    <property type="match status" value="1"/>
</dbReference>
<dbReference type="GO" id="GO:0009254">
    <property type="term" value="P:peptidoglycan turnover"/>
    <property type="evidence" value="ECO:0007669"/>
    <property type="project" value="UniProtKB-UniRule"/>
</dbReference>
<dbReference type="NCBIfam" id="TIGR01081">
    <property type="entry name" value="mpl"/>
    <property type="match status" value="1"/>
</dbReference>
<dbReference type="UniPathway" id="UPA00544"/>
<evidence type="ECO:0000313" key="14">
    <source>
        <dbReference type="Proteomes" id="UP000287823"/>
    </source>
</evidence>
<dbReference type="SUPFAM" id="SSF53623">
    <property type="entry name" value="MurD-like peptide ligases, catalytic domain"/>
    <property type="match status" value="1"/>
</dbReference>
<evidence type="ECO:0000256" key="9">
    <source>
        <dbReference type="HAMAP-Rule" id="MF_02020"/>
    </source>
</evidence>
<dbReference type="Pfam" id="PF02875">
    <property type="entry name" value="Mur_ligase_C"/>
    <property type="match status" value="1"/>
</dbReference>
<keyword evidence="5 9" id="KW-0133">Cell shape</keyword>
<dbReference type="GO" id="GO:0106418">
    <property type="term" value="F:UDP-N-acetylmuramate-L-alanyl-gamma-D-glutamyl-meso-2,6-diaminoheptanedioate ligase activity"/>
    <property type="evidence" value="ECO:0007669"/>
    <property type="project" value="UniProtKB-EC"/>
</dbReference>
<evidence type="ECO:0000256" key="2">
    <source>
        <dbReference type="ARBA" id="ARBA00022618"/>
    </source>
</evidence>
<keyword evidence="9" id="KW-0460">Magnesium</keyword>
<comment type="pathway">
    <text evidence="9">Cell wall biogenesis; peptidoglycan recycling.</text>
</comment>
<evidence type="ECO:0000256" key="5">
    <source>
        <dbReference type="ARBA" id="ARBA00022960"/>
    </source>
</evidence>
<dbReference type="SUPFAM" id="SSF51984">
    <property type="entry name" value="MurCD N-terminal domain"/>
    <property type="match status" value="1"/>
</dbReference>
<keyword evidence="6 9" id="KW-0573">Peptidoglycan synthesis</keyword>
<dbReference type="Gene3D" id="3.40.1190.10">
    <property type="entry name" value="Mur-like, catalytic domain"/>
    <property type="match status" value="1"/>
</dbReference>
<feature type="domain" description="Mur ligase N-terminal catalytic" evidence="10">
    <location>
        <begin position="2"/>
        <end position="99"/>
    </location>
</feature>
<proteinExistence type="inferred from homology"/>
<dbReference type="PANTHER" id="PTHR43445:SF5">
    <property type="entry name" value="UDP-N-ACETYLMURAMATE--L-ALANYL-GAMMA-D-GLUTAMYL-MESO-2,6-DIAMINOHEPTANDIOATE LIGASE"/>
    <property type="match status" value="1"/>
</dbReference>
<evidence type="ECO:0000256" key="8">
    <source>
        <dbReference type="ARBA" id="ARBA00023316"/>
    </source>
</evidence>
<dbReference type="InterPro" id="IPR005757">
    <property type="entry name" value="Mpl"/>
</dbReference>
<dbReference type="GO" id="GO:0005524">
    <property type="term" value="F:ATP binding"/>
    <property type="evidence" value="ECO:0007669"/>
    <property type="project" value="UniProtKB-UniRule"/>
</dbReference>
<dbReference type="GO" id="GO:0051301">
    <property type="term" value="P:cell division"/>
    <property type="evidence" value="ECO:0007669"/>
    <property type="project" value="UniProtKB-KW"/>
</dbReference>
<dbReference type="RefSeq" id="WP_126799411.1">
    <property type="nucleotide sequence ID" value="NZ_PIPO01000005.1"/>
</dbReference>
<sequence length="455" mass="49894">MHIHILGICGTFMGGIAAIARQLGHRVTGSDAHVYPPMSTMLEQMGIVIGSLDDVGQLDPAPDLVIIGNALSRGNPQVETVLNQNIAYTSGPQWLGENVLREKWVLAVAGTHGKTTTTSMLTHILEEAGMQPGFLIGGVVERFQTSARLTDSIFFVIEADEYDTAFFDKRSKFVHYHPNTLALNNLEFDHADIFPDLAAIQRQFHHVVRTVPGKGQVISPQDSASLNEVLAQGCWSEQQYLNAPSGWQIRDLAGDGSEFEVSLAGQAVGQVHWNLLGEHNLQNALMAIAAARHAGVEPAQAIASLASFTSPKRRLERIYQDHRVTVFDDFAHHPTAIATTLQGMRAHSQAQHSESRLIAVVEPRSNTMRAGVHKHELAQALSLADEVFMYDNGQLQWSTEELAANTGAKWQIERDIGVLVTQLCQQRTGHVHIVLMSNGSFGGLREALLKELKHD</sequence>
<dbReference type="AlphaFoldDB" id="A0A432WDS0"/>
<dbReference type="Gene3D" id="3.40.50.720">
    <property type="entry name" value="NAD(P)-binding Rossmann-like Domain"/>
    <property type="match status" value="1"/>
</dbReference>
<evidence type="ECO:0000259" key="12">
    <source>
        <dbReference type="Pfam" id="PF08245"/>
    </source>
</evidence>
<comment type="catalytic activity">
    <reaction evidence="9">
        <text>UDP-N-acetyl-alpha-D-muramate + L-alanyl-gamma-D-glutamyl-meso-2,6-diaminopimelate + ATP = UDP-N-acetyl-alpha-D-muramoyl-L-alanyl-gamma-D-glutamyl-meso-2,6-diaminopimelate + ADP + phosphate + H(+)</text>
        <dbReference type="Rhea" id="RHEA:29563"/>
        <dbReference type="ChEBI" id="CHEBI:15378"/>
        <dbReference type="ChEBI" id="CHEBI:30616"/>
        <dbReference type="ChEBI" id="CHEBI:43474"/>
        <dbReference type="ChEBI" id="CHEBI:61401"/>
        <dbReference type="ChEBI" id="CHEBI:70757"/>
        <dbReference type="ChEBI" id="CHEBI:83905"/>
        <dbReference type="ChEBI" id="CHEBI:456216"/>
        <dbReference type="EC" id="6.3.2.45"/>
    </reaction>
</comment>
<feature type="domain" description="Mur ligase central" evidence="12">
    <location>
        <begin position="108"/>
        <end position="291"/>
    </location>
</feature>
<gene>
    <name evidence="9 13" type="primary">mpl</name>
    <name evidence="13" type="ORF">CWE14_10945</name>
</gene>
<comment type="function">
    <text evidence="9">Reutilizes the intact tripeptide L-alanyl-gamma-D-glutamyl-meso-diaminopimelate by linking it to UDP-N-acetylmuramate.</text>
</comment>
<dbReference type="InterPro" id="IPR036615">
    <property type="entry name" value="Mur_ligase_C_dom_sf"/>
</dbReference>
<dbReference type="GO" id="GO:0071555">
    <property type="term" value="P:cell wall organization"/>
    <property type="evidence" value="ECO:0007669"/>
    <property type="project" value="UniProtKB-KW"/>
</dbReference>
<evidence type="ECO:0000256" key="7">
    <source>
        <dbReference type="ARBA" id="ARBA00023306"/>
    </source>
</evidence>
<evidence type="ECO:0000259" key="11">
    <source>
        <dbReference type="Pfam" id="PF02875"/>
    </source>
</evidence>
<evidence type="ECO:0000256" key="1">
    <source>
        <dbReference type="ARBA" id="ARBA00022598"/>
    </source>
</evidence>
<dbReference type="PANTHER" id="PTHR43445">
    <property type="entry name" value="UDP-N-ACETYLMURAMATE--L-ALANINE LIGASE-RELATED"/>
    <property type="match status" value="1"/>
</dbReference>
<dbReference type="InterPro" id="IPR050061">
    <property type="entry name" value="MurCDEF_pg_biosynth"/>
</dbReference>
<dbReference type="GO" id="GO:0009252">
    <property type="term" value="P:peptidoglycan biosynthetic process"/>
    <property type="evidence" value="ECO:0007669"/>
    <property type="project" value="UniProtKB-UniRule"/>
</dbReference>
<feature type="binding site" evidence="9">
    <location>
        <begin position="110"/>
        <end position="116"/>
    </location>
    <ligand>
        <name>ATP</name>
        <dbReference type="ChEBI" id="CHEBI:30616"/>
    </ligand>
</feature>
<name>A0A432WDS0_9GAMM</name>
<dbReference type="Proteomes" id="UP000287823">
    <property type="component" value="Unassembled WGS sequence"/>
</dbReference>
<evidence type="ECO:0000256" key="6">
    <source>
        <dbReference type="ARBA" id="ARBA00022984"/>
    </source>
</evidence>
<feature type="domain" description="Mur ligase C-terminal" evidence="11">
    <location>
        <begin position="313"/>
        <end position="426"/>
    </location>
</feature>
<dbReference type="Pfam" id="PF08245">
    <property type="entry name" value="Mur_ligase_M"/>
    <property type="match status" value="1"/>
</dbReference>
<dbReference type="Pfam" id="PF01225">
    <property type="entry name" value="Mur_ligase"/>
    <property type="match status" value="1"/>
</dbReference>
<evidence type="ECO:0000259" key="10">
    <source>
        <dbReference type="Pfam" id="PF01225"/>
    </source>
</evidence>
<protein>
    <recommendedName>
        <fullName evidence="9">UDP-N-acetylmuramate--L-alanyl-gamma-D-glutamyl-meso-2,6-diaminoheptandioate ligase</fullName>
        <ecNumber evidence="9">6.3.2.45</ecNumber>
    </recommendedName>
    <alternativeName>
        <fullName evidence="9">Murein peptide ligase</fullName>
    </alternativeName>
    <alternativeName>
        <fullName evidence="9">UDP-N-acetylmuramate:L-alanyl-gamma-D-glutamyl-meso-diaminopimelate ligase</fullName>
    </alternativeName>
</protein>
<dbReference type="Gene3D" id="3.90.190.20">
    <property type="entry name" value="Mur ligase, C-terminal domain"/>
    <property type="match status" value="1"/>
</dbReference>
<dbReference type="InterPro" id="IPR000713">
    <property type="entry name" value="Mur_ligase_N"/>
</dbReference>
<comment type="similarity">
    <text evidence="9">Belongs to the MurCDEF family. Mpl subfamily.</text>
</comment>
<comment type="cofactor">
    <cofactor evidence="9">
        <name>Mg(2+)</name>
        <dbReference type="ChEBI" id="CHEBI:18420"/>
    </cofactor>
</comment>
<keyword evidence="1 9" id="KW-0436">Ligase</keyword>
<keyword evidence="4 9" id="KW-0067">ATP-binding</keyword>
<keyword evidence="3 9" id="KW-0547">Nucleotide-binding</keyword>